<dbReference type="AlphaFoldDB" id="A0A9C9JZ53"/>
<proteinExistence type="predicted"/>
<comment type="caution">
    <text evidence="1">The sequence shown here is derived from an EMBL/GenBank/DDBJ whole genome shotgun (WGS) entry which is preliminary data.</text>
</comment>
<evidence type="ECO:0000313" key="1">
    <source>
        <dbReference type="EMBL" id="HEC77546.1"/>
    </source>
</evidence>
<organism evidence="1 2">
    <name type="scientific">candidate division WOR-3 bacterium</name>
    <dbReference type="NCBI Taxonomy" id="2052148"/>
    <lineage>
        <taxon>Bacteria</taxon>
        <taxon>Bacteria division WOR-3</taxon>
    </lineage>
</organism>
<sequence length="419" mass="48233">MAEKRLEPRLAKMIIHSLGSFGTPPEFGIEHFSVGLESYLEVIEKEYLTDMLKYNLSSFKLITGNYGGGKTHFLYLIRELAWRHNYVTSYVSLSPTECPFDRLELVYKKIAANITPPSGGDFLKQTDRGIGALLRERFKNLEGTEDMFLKRKNLESSSFTNALKAAYLSLRTDDEDEFLAIVQWLKGEDVQRDVRLRHRISERIDRSTAFRMLRSLVQFINATGYSGLIFLFDEAERGMSISSTRDKRRALDNLRQLVDECGNSRLPGAMFFYAVPDENLLLEGSGGVYEALKQRLRSSFTKINPMGVKINLEKIGVGAEEFLERLGMKLSWIFECAYDFEFDSGLLNGTINNMIHTALELQSLDISYRRIFVVGIIEAFQHLRDKNKMIGRDEAQRILRSTIKMLSEKEREEVERQEF</sequence>
<dbReference type="EMBL" id="DRIG01000003">
    <property type="protein sequence ID" value="HEC77546.1"/>
    <property type="molecule type" value="Genomic_DNA"/>
</dbReference>
<reference evidence="1" key="1">
    <citation type="journal article" date="2020" name="mSystems">
        <title>Genome- and Community-Level Interaction Insights into Carbon Utilization and Element Cycling Functions of Hydrothermarchaeota in Hydrothermal Sediment.</title>
        <authorList>
            <person name="Zhou Z."/>
            <person name="Liu Y."/>
            <person name="Xu W."/>
            <person name="Pan J."/>
            <person name="Luo Z.H."/>
            <person name="Li M."/>
        </authorList>
    </citation>
    <scope>NUCLEOTIDE SEQUENCE</scope>
    <source>
        <strain evidence="1">HyVt-388</strain>
    </source>
</reference>
<dbReference type="Proteomes" id="UP000885826">
    <property type="component" value="Unassembled WGS sequence"/>
</dbReference>
<dbReference type="InterPro" id="IPR027417">
    <property type="entry name" value="P-loop_NTPase"/>
</dbReference>
<accession>A0A9C9JZ53</accession>
<dbReference type="InterPro" id="IPR021228">
    <property type="entry name" value="BrxD"/>
</dbReference>
<dbReference type="SUPFAM" id="SSF52540">
    <property type="entry name" value="P-loop containing nucleoside triphosphate hydrolases"/>
    <property type="match status" value="1"/>
</dbReference>
<evidence type="ECO:0000313" key="2">
    <source>
        <dbReference type="Proteomes" id="UP000885826"/>
    </source>
</evidence>
<evidence type="ECO:0008006" key="3">
    <source>
        <dbReference type="Google" id="ProtNLM"/>
    </source>
</evidence>
<dbReference type="Pfam" id="PF10923">
    <property type="entry name" value="BrxC_BrxD"/>
    <property type="match status" value="1"/>
</dbReference>
<gene>
    <name evidence="1" type="ORF">ENI34_00200</name>
</gene>
<name>A0A9C9JZ53_UNCW3</name>
<protein>
    <recommendedName>
        <fullName evidence="3">ATP-binding protein</fullName>
    </recommendedName>
</protein>